<dbReference type="Pfam" id="PF01497">
    <property type="entry name" value="Peripla_BP_2"/>
    <property type="match status" value="1"/>
</dbReference>
<feature type="signal peptide" evidence="5">
    <location>
        <begin position="1"/>
        <end position="27"/>
    </location>
</feature>
<dbReference type="SUPFAM" id="SSF53807">
    <property type="entry name" value="Helical backbone' metal receptor"/>
    <property type="match status" value="1"/>
</dbReference>
<keyword evidence="3" id="KW-0813">Transport</keyword>
<keyword evidence="4 5" id="KW-0732">Signal</keyword>
<feature type="domain" description="Fe/B12 periplasmic-binding" evidence="6">
    <location>
        <begin position="53"/>
        <end position="308"/>
    </location>
</feature>
<dbReference type="InterPro" id="IPR051313">
    <property type="entry name" value="Bact_iron-sidero_bind"/>
</dbReference>
<comment type="similarity">
    <text evidence="2">Belongs to the bacterial solute-binding protein 8 family.</text>
</comment>
<keyword evidence="8" id="KW-1185">Reference proteome</keyword>
<gene>
    <name evidence="7" type="ORF">WDS16_08780</name>
</gene>
<accession>A0ABZ2PN81</accession>
<evidence type="ECO:0000256" key="2">
    <source>
        <dbReference type="ARBA" id="ARBA00008814"/>
    </source>
</evidence>
<feature type="chain" id="PRO_5045349140" evidence="5">
    <location>
        <begin position="28"/>
        <end position="329"/>
    </location>
</feature>
<evidence type="ECO:0000256" key="1">
    <source>
        <dbReference type="ARBA" id="ARBA00004196"/>
    </source>
</evidence>
<evidence type="ECO:0000259" key="6">
    <source>
        <dbReference type="PROSITE" id="PS50983"/>
    </source>
</evidence>
<dbReference type="EMBL" id="CP147846">
    <property type="protein sequence ID" value="WXG70570.1"/>
    <property type="molecule type" value="Genomic_DNA"/>
</dbReference>
<protein>
    <submittedName>
        <fullName evidence="7">ABC transporter substrate-binding protein</fullName>
    </submittedName>
</protein>
<dbReference type="PANTHER" id="PTHR30532">
    <property type="entry name" value="IRON III DICITRATE-BINDING PERIPLASMIC PROTEIN"/>
    <property type="match status" value="1"/>
</dbReference>
<dbReference type="PROSITE" id="PS51257">
    <property type="entry name" value="PROKAR_LIPOPROTEIN"/>
    <property type="match status" value="1"/>
</dbReference>
<dbReference type="PROSITE" id="PS50983">
    <property type="entry name" value="FE_B12_PBP"/>
    <property type="match status" value="1"/>
</dbReference>
<dbReference type="PANTHER" id="PTHR30532:SF24">
    <property type="entry name" value="FERRIC ENTEROBACTIN-BINDING PERIPLASMIC PROTEIN FEPB"/>
    <property type="match status" value="1"/>
</dbReference>
<dbReference type="Proteomes" id="UP001432000">
    <property type="component" value="Chromosome"/>
</dbReference>
<sequence>MNKTVRISMTTLVVAMVAAGCSSSVDGGVGEEAQTRTVTHDYGITEVPTDAQRIVATDETAAMALLAVGVVPDVVFTGFGSPIGDALLAEAGSKVIDVPPVGAPPTEDVLSVSPDLVVGSNYGDDTLYRAISDTVATVPMPYLAPWQQSLAFVAEMFDRHDEAIRLESVLNAQIDSLRAKVEDRPMSLSVLMYASDILAIATASAPSSVLAESVGLDAPEMQKADPTESTIGPWTALSPEHLASQDADVIAVLDEGVYSADTVRSTGGFGEVLGARALDVNGDMWTAEHPFATYWLLEDLDAIVAGRLGDIGSEATAQTRYANFTSEIA</sequence>
<evidence type="ECO:0000313" key="7">
    <source>
        <dbReference type="EMBL" id="WXG70570.1"/>
    </source>
</evidence>
<evidence type="ECO:0000256" key="4">
    <source>
        <dbReference type="ARBA" id="ARBA00022729"/>
    </source>
</evidence>
<name>A0ABZ2PN81_9NOCA</name>
<dbReference type="InterPro" id="IPR002491">
    <property type="entry name" value="ABC_transptr_periplasmic_BD"/>
</dbReference>
<reference evidence="7 8" key="1">
    <citation type="submission" date="2024-03" db="EMBL/GenBank/DDBJ databases">
        <title>Natural products discovery in diverse microorganisms through a two-stage MS feature dereplication strategy.</title>
        <authorList>
            <person name="Zhang R."/>
        </authorList>
    </citation>
    <scope>NUCLEOTIDE SEQUENCE [LARGE SCALE GENOMIC DNA]</scope>
    <source>
        <strain evidence="7 8">18930</strain>
    </source>
</reference>
<dbReference type="RefSeq" id="WP_338892062.1">
    <property type="nucleotide sequence ID" value="NZ_CP147846.1"/>
</dbReference>
<proteinExistence type="inferred from homology"/>
<evidence type="ECO:0000313" key="8">
    <source>
        <dbReference type="Proteomes" id="UP001432000"/>
    </source>
</evidence>
<dbReference type="Gene3D" id="3.40.50.1980">
    <property type="entry name" value="Nitrogenase molybdenum iron protein domain"/>
    <property type="match status" value="2"/>
</dbReference>
<comment type="subcellular location">
    <subcellularLocation>
        <location evidence="1">Cell envelope</location>
    </subcellularLocation>
</comment>
<evidence type="ECO:0000256" key="5">
    <source>
        <dbReference type="SAM" id="SignalP"/>
    </source>
</evidence>
<organism evidence="7 8">
    <name type="scientific">Rhodococcus sovatensis</name>
    <dbReference type="NCBI Taxonomy" id="1805840"/>
    <lineage>
        <taxon>Bacteria</taxon>
        <taxon>Bacillati</taxon>
        <taxon>Actinomycetota</taxon>
        <taxon>Actinomycetes</taxon>
        <taxon>Mycobacteriales</taxon>
        <taxon>Nocardiaceae</taxon>
        <taxon>Rhodococcus</taxon>
    </lineage>
</organism>
<evidence type="ECO:0000256" key="3">
    <source>
        <dbReference type="ARBA" id="ARBA00022448"/>
    </source>
</evidence>